<evidence type="ECO:0000313" key="3">
    <source>
        <dbReference type="Proteomes" id="UP000195787"/>
    </source>
</evidence>
<organism evidence="2 3">
    <name type="scientific">Agrococcus casei LMG 22410</name>
    <dbReference type="NCBI Taxonomy" id="1255656"/>
    <lineage>
        <taxon>Bacteria</taxon>
        <taxon>Bacillati</taxon>
        <taxon>Actinomycetota</taxon>
        <taxon>Actinomycetes</taxon>
        <taxon>Micrococcales</taxon>
        <taxon>Microbacteriaceae</taxon>
        <taxon>Agrococcus</taxon>
    </lineage>
</organism>
<keyword evidence="3" id="KW-1185">Reference proteome</keyword>
<dbReference type="RefSeq" id="WP_086992516.1">
    <property type="nucleotide sequence ID" value="NZ_FUHU01000043.1"/>
</dbReference>
<reference evidence="2 3" key="1">
    <citation type="submission" date="2017-02" db="EMBL/GenBank/DDBJ databases">
        <authorList>
            <person name="Peterson S.W."/>
        </authorList>
    </citation>
    <scope>NUCLEOTIDE SEQUENCE [LARGE SCALE GENOMIC DNA]</scope>
    <source>
        <strain evidence="2 3">LMG 22410</strain>
    </source>
</reference>
<feature type="region of interest" description="Disordered" evidence="1">
    <location>
        <begin position="70"/>
        <end position="96"/>
    </location>
</feature>
<evidence type="ECO:0000256" key="1">
    <source>
        <dbReference type="SAM" id="MobiDB-lite"/>
    </source>
</evidence>
<sequence length="96" mass="10233">MSFQAYLDAVEDKTGLTPRQLVDIANERGYAADGVKAGEILEWLKADYGLGRGHGMALVHVIKKGPKIDAKHVGSGGSHSDESDTLWLDGKATKPA</sequence>
<dbReference type="GeneID" id="303173652"/>
<dbReference type="Pfam" id="PF14117">
    <property type="entry name" value="DUF4287"/>
    <property type="match status" value="1"/>
</dbReference>
<dbReference type="AlphaFoldDB" id="A0A1R4GBI7"/>
<accession>A0A1R4GBI7</accession>
<dbReference type="EMBL" id="FUHU01000043">
    <property type="protein sequence ID" value="SJM65564.1"/>
    <property type="molecule type" value="Genomic_DNA"/>
</dbReference>
<dbReference type="OrthoDB" id="4559052at2"/>
<dbReference type="Proteomes" id="UP000195787">
    <property type="component" value="Unassembled WGS sequence"/>
</dbReference>
<protein>
    <recommendedName>
        <fullName evidence="4">DUF4287 domain-containing protein</fullName>
    </recommendedName>
</protein>
<evidence type="ECO:0000313" key="2">
    <source>
        <dbReference type="EMBL" id="SJM65564.1"/>
    </source>
</evidence>
<proteinExistence type="predicted"/>
<gene>
    <name evidence="2" type="ORF">CZ674_10575</name>
</gene>
<name>A0A1R4GBI7_9MICO</name>
<evidence type="ECO:0008006" key="4">
    <source>
        <dbReference type="Google" id="ProtNLM"/>
    </source>
</evidence>
<dbReference type="InterPro" id="IPR025629">
    <property type="entry name" value="DUF4287"/>
</dbReference>